<feature type="transmembrane region" description="Helical" evidence="6">
    <location>
        <begin position="62"/>
        <end position="81"/>
    </location>
</feature>
<dbReference type="PANTHER" id="PTHR31123">
    <property type="entry name" value="ACCUMULATION OF DYADS PROTEIN 2-RELATED"/>
    <property type="match status" value="1"/>
</dbReference>
<feature type="transmembrane region" description="Helical" evidence="6">
    <location>
        <begin position="87"/>
        <end position="109"/>
    </location>
</feature>
<evidence type="ECO:0000256" key="3">
    <source>
        <dbReference type="ARBA" id="ARBA00022692"/>
    </source>
</evidence>
<evidence type="ECO:0000256" key="6">
    <source>
        <dbReference type="SAM" id="Phobius"/>
    </source>
</evidence>
<evidence type="ECO:0000256" key="4">
    <source>
        <dbReference type="ARBA" id="ARBA00022989"/>
    </source>
</evidence>
<dbReference type="VEuPathDB" id="FungiDB:ATEG_07694"/>
<keyword evidence="4 6" id="KW-1133">Transmembrane helix</keyword>
<dbReference type="InterPro" id="IPR051633">
    <property type="entry name" value="AceTr"/>
</dbReference>
<keyword evidence="3 6" id="KW-0812">Transmembrane</keyword>
<organism evidence="7">
    <name type="scientific">Aspergillus terreus</name>
    <dbReference type="NCBI Taxonomy" id="33178"/>
    <lineage>
        <taxon>Eukaryota</taxon>
        <taxon>Fungi</taxon>
        <taxon>Dikarya</taxon>
        <taxon>Ascomycota</taxon>
        <taxon>Pezizomycotina</taxon>
        <taxon>Eurotiomycetes</taxon>
        <taxon>Eurotiomycetidae</taxon>
        <taxon>Eurotiales</taxon>
        <taxon>Aspergillaceae</taxon>
        <taxon>Aspergillus</taxon>
        <taxon>Aspergillus subgen. Circumdati</taxon>
    </lineage>
</organism>
<keyword evidence="5 6" id="KW-0472">Membrane</keyword>
<dbReference type="PANTHER" id="PTHR31123:SF4">
    <property type="entry name" value="PROTEIN ALCS"/>
    <property type="match status" value="1"/>
</dbReference>
<feature type="transmembrane region" description="Helical" evidence="6">
    <location>
        <begin position="160"/>
        <end position="178"/>
    </location>
</feature>
<dbReference type="GO" id="GO:0015123">
    <property type="term" value="F:acetate transmembrane transporter activity"/>
    <property type="evidence" value="ECO:0007669"/>
    <property type="project" value="TreeGrafter"/>
</dbReference>
<accession>C0H6A0</accession>
<comment type="similarity">
    <text evidence="2">Belongs to the acetate uptake transporter (AceTr) (TC 2.A.96) family.</text>
</comment>
<reference evidence="7" key="1">
    <citation type="journal article" date="2006" name="Fungal Genet. Biol.">
        <title>Functional analysis of alcS, a gene of the alc cluster in Aspergillus nidulans.</title>
        <authorList>
            <person name="Flipphi M."/>
            <person name="Robellet X."/>
            <person name="Dequier E."/>
            <person name="Leschelle X."/>
            <person name="Felenbok B."/>
            <person name="Velot C."/>
        </authorList>
    </citation>
    <scope>NUCLEOTIDE SEQUENCE</scope>
</reference>
<proteinExistence type="inferred from homology"/>
<dbReference type="GO" id="GO:0005886">
    <property type="term" value="C:plasma membrane"/>
    <property type="evidence" value="ECO:0007669"/>
    <property type="project" value="TreeGrafter"/>
</dbReference>
<sequence>MSIHGRSIEETINVPALHSDSHVFKTQLKASERNGGHLEELRQEIRQPENAMARTMGNPTPIALAAFVLTTTPVSCALMGWRGAGGGGIGLSAAMIIMGGLTVWVCGILEFSLGNIFPSVVFCVFGGFFSTFGCTMVPFFNAAGMFNTKSLLKVHPEFQNTYAFLFVSMDIMILFFTICSCRINVVFVTLFASLFMVFACLSGAYWRLGLGDTTIGIRLTIGGGASLFVSSITGWYLLFVQLLDSVGFPPILPLGDLTRFWSR</sequence>
<feature type="transmembrane region" description="Helical" evidence="6">
    <location>
        <begin position="217"/>
        <end position="239"/>
    </location>
</feature>
<dbReference type="AlphaFoldDB" id="C0H6A0"/>
<feature type="transmembrane region" description="Helical" evidence="6">
    <location>
        <begin position="185"/>
        <end position="205"/>
    </location>
</feature>
<name>C0H6A0_ASPTE</name>
<dbReference type="EMBL" id="BK006685">
    <property type="protein sequence ID" value="DAA06461.1"/>
    <property type="molecule type" value="Genomic_DNA"/>
</dbReference>
<dbReference type="Pfam" id="PF01184">
    <property type="entry name" value="Gpr1_Fun34_YaaH"/>
    <property type="match status" value="1"/>
</dbReference>
<dbReference type="InterPro" id="IPR000791">
    <property type="entry name" value="Gpr1/Fun34/SatP-like"/>
</dbReference>
<evidence type="ECO:0000256" key="2">
    <source>
        <dbReference type="ARBA" id="ARBA00005587"/>
    </source>
</evidence>
<gene>
    <name evidence="7" type="primary">alcS2</name>
</gene>
<reference evidence="7" key="2">
    <citation type="journal article" date="2009" name="Fungal Genet. Biol.">
        <title>Biodiversity and evolution of primary carbon metabolism in Aspergillus nidulans and other Aspergillus spp.</title>
        <authorList>
            <person name="Flipphi M."/>
            <person name="Sun J."/>
            <person name="Robellet X."/>
            <person name="Karaffa L."/>
            <person name="Fekete E."/>
            <person name="Zeng A.P."/>
            <person name="Kubiecek C.P."/>
        </authorList>
    </citation>
    <scope>NUCLEOTIDE SEQUENCE</scope>
</reference>
<evidence type="ECO:0000256" key="5">
    <source>
        <dbReference type="ARBA" id="ARBA00023136"/>
    </source>
</evidence>
<protein>
    <submittedName>
        <fullName evidence="7">GPR1/FUN34/YaaH-class plasma membrane protein</fullName>
    </submittedName>
</protein>
<comment type="subcellular location">
    <subcellularLocation>
        <location evidence="1">Membrane</location>
        <topology evidence="1">Multi-pass membrane protein</topology>
    </subcellularLocation>
</comment>
<feature type="transmembrane region" description="Helical" evidence="6">
    <location>
        <begin position="116"/>
        <end position="140"/>
    </location>
</feature>
<evidence type="ECO:0000313" key="7">
    <source>
        <dbReference type="EMBL" id="DAA06461.1"/>
    </source>
</evidence>
<evidence type="ECO:0000256" key="1">
    <source>
        <dbReference type="ARBA" id="ARBA00004141"/>
    </source>
</evidence>